<protein>
    <recommendedName>
        <fullName evidence="8">No apical meristem-associated C-terminal domain-containing protein</fullName>
    </recommendedName>
</protein>
<evidence type="ECO:0000313" key="6">
    <source>
        <dbReference type="Proteomes" id="UP000440732"/>
    </source>
</evidence>
<accession>A0A6A3P7K7</accession>
<gene>
    <name evidence="4" type="ORF">PF002_g32972</name>
    <name evidence="2" type="ORF">PF006_g33135</name>
    <name evidence="3" type="ORF">PF007_g31306</name>
</gene>
<evidence type="ECO:0008006" key="8">
    <source>
        <dbReference type="Google" id="ProtNLM"/>
    </source>
</evidence>
<name>A0A6A3P7K7_9STRA</name>
<evidence type="ECO:0000256" key="1">
    <source>
        <dbReference type="SAM" id="MobiDB-lite"/>
    </source>
</evidence>
<feature type="region of interest" description="Disordered" evidence="1">
    <location>
        <begin position="1"/>
        <end position="30"/>
    </location>
</feature>
<evidence type="ECO:0000313" key="7">
    <source>
        <dbReference type="Proteomes" id="UP000441208"/>
    </source>
</evidence>
<organism evidence="2 6">
    <name type="scientific">Phytophthora fragariae</name>
    <dbReference type="NCBI Taxonomy" id="53985"/>
    <lineage>
        <taxon>Eukaryota</taxon>
        <taxon>Sar</taxon>
        <taxon>Stramenopiles</taxon>
        <taxon>Oomycota</taxon>
        <taxon>Peronosporomycetes</taxon>
        <taxon>Peronosporales</taxon>
        <taxon>Peronosporaceae</taxon>
        <taxon>Phytophthora</taxon>
    </lineage>
</organism>
<reference evidence="5 6" key="1">
    <citation type="submission" date="2018-08" db="EMBL/GenBank/DDBJ databases">
        <title>Genomic investigation of the strawberry pathogen Phytophthora fragariae indicates pathogenicity is determined by transcriptional variation in three key races.</title>
        <authorList>
            <person name="Adams T.M."/>
            <person name="Armitage A.D."/>
            <person name="Sobczyk M.K."/>
            <person name="Bates H.J."/>
            <person name="Dunwell J.M."/>
            <person name="Nellist C.F."/>
            <person name="Harrison R.J."/>
        </authorList>
    </citation>
    <scope>NUCLEOTIDE SEQUENCE [LARGE SCALE GENOMIC DNA]</scope>
    <source>
        <strain evidence="4 5">BC-1</strain>
        <strain evidence="2 6">NOV-5</strain>
        <strain evidence="3 7">NOV-71</strain>
    </source>
</reference>
<evidence type="ECO:0000313" key="5">
    <source>
        <dbReference type="Proteomes" id="UP000440367"/>
    </source>
</evidence>
<evidence type="ECO:0000313" key="3">
    <source>
        <dbReference type="EMBL" id="KAE9058424.1"/>
    </source>
</evidence>
<dbReference type="EMBL" id="QXGD01008615">
    <property type="protein sequence ID" value="KAE9158966.1"/>
    <property type="molecule type" value="Genomic_DNA"/>
</dbReference>
<dbReference type="EMBL" id="QXGA01010979">
    <property type="protein sequence ID" value="KAE9054877.1"/>
    <property type="molecule type" value="Genomic_DNA"/>
</dbReference>
<feature type="non-terminal residue" evidence="2">
    <location>
        <position position="118"/>
    </location>
</feature>
<proteinExistence type="predicted"/>
<evidence type="ECO:0000313" key="4">
    <source>
        <dbReference type="EMBL" id="KAE9158966.1"/>
    </source>
</evidence>
<comment type="caution">
    <text evidence="2">The sequence shown here is derived from an EMBL/GenBank/DDBJ whole genome shotgun (WGS) entry which is preliminary data.</text>
</comment>
<dbReference type="Proteomes" id="UP000440367">
    <property type="component" value="Unassembled WGS sequence"/>
</dbReference>
<feature type="region of interest" description="Disordered" evidence="1">
    <location>
        <begin position="68"/>
        <end position="118"/>
    </location>
</feature>
<dbReference type="AlphaFoldDB" id="A0A6A3P7K7"/>
<dbReference type="Proteomes" id="UP000441208">
    <property type="component" value="Unassembled WGS sequence"/>
</dbReference>
<sequence length="118" mass="13821">MSESGANATGKRSPASDATRDATASYGKNKRIRAKARLEELKQDIEALGKEQFSAGADMMQMLVIFQKDSDRRTEAEERRRREEREERREADRLEREERERIRNEVAEAAERRREHDI</sequence>
<dbReference type="Proteomes" id="UP000440732">
    <property type="component" value="Unassembled WGS sequence"/>
</dbReference>
<dbReference type="EMBL" id="QXFZ01006553">
    <property type="protein sequence ID" value="KAE9058424.1"/>
    <property type="molecule type" value="Genomic_DNA"/>
</dbReference>
<evidence type="ECO:0000313" key="2">
    <source>
        <dbReference type="EMBL" id="KAE9054877.1"/>
    </source>
</evidence>